<dbReference type="AlphaFoldDB" id="A7S6U7"/>
<feature type="transmembrane region" description="Helical" evidence="3">
    <location>
        <begin position="67"/>
        <end position="93"/>
    </location>
</feature>
<dbReference type="PANTHER" id="PTHR15717">
    <property type="entry name" value="PROTEIN KIAA0494"/>
    <property type="match status" value="1"/>
</dbReference>
<dbReference type="STRING" id="45351.A7S6U7"/>
<dbReference type="Proteomes" id="UP000001593">
    <property type="component" value="Unassembled WGS sequence"/>
</dbReference>
<keyword evidence="5" id="KW-1185">Reference proteome</keyword>
<evidence type="ECO:0000313" key="5">
    <source>
        <dbReference type="Proteomes" id="UP000001593"/>
    </source>
</evidence>
<feature type="compositionally biased region" description="Polar residues" evidence="2">
    <location>
        <begin position="481"/>
        <end position="530"/>
    </location>
</feature>
<evidence type="ECO:0000256" key="3">
    <source>
        <dbReference type="SAM" id="Phobius"/>
    </source>
</evidence>
<protein>
    <submittedName>
        <fullName evidence="4">Uncharacterized protein</fullName>
    </submittedName>
</protein>
<proteinExistence type="predicted"/>
<accession>A7S6U7</accession>
<keyword evidence="3" id="KW-1133">Transmembrane helix</keyword>
<evidence type="ECO:0000313" key="4">
    <source>
        <dbReference type="EMBL" id="EDO40620.1"/>
    </source>
</evidence>
<feature type="region of interest" description="Disordered" evidence="2">
    <location>
        <begin position="25"/>
        <end position="48"/>
    </location>
</feature>
<feature type="coiled-coil region" evidence="1">
    <location>
        <begin position="256"/>
        <end position="283"/>
    </location>
</feature>
<feature type="compositionally biased region" description="Basic and acidic residues" evidence="2">
    <location>
        <begin position="556"/>
        <end position="565"/>
    </location>
</feature>
<dbReference type="PANTHER" id="PTHR15717:SF2">
    <property type="entry name" value="EF-HAND CALCIUM-BINDING DOMAIN-CONTAINING PROTEIN 14"/>
    <property type="match status" value="1"/>
</dbReference>
<dbReference type="InParanoid" id="A7S6U7"/>
<feature type="region of interest" description="Disordered" evidence="2">
    <location>
        <begin position="481"/>
        <end position="573"/>
    </location>
</feature>
<feature type="compositionally biased region" description="Basic and acidic residues" evidence="2">
    <location>
        <begin position="531"/>
        <end position="548"/>
    </location>
</feature>
<dbReference type="InterPro" id="IPR042352">
    <property type="entry name" value="EFCAB14"/>
</dbReference>
<evidence type="ECO:0000256" key="2">
    <source>
        <dbReference type="SAM" id="MobiDB-lite"/>
    </source>
</evidence>
<dbReference type="EMBL" id="DS469589">
    <property type="protein sequence ID" value="EDO40620.1"/>
    <property type="molecule type" value="Genomic_DNA"/>
</dbReference>
<reference evidence="4 5" key="1">
    <citation type="journal article" date="2007" name="Science">
        <title>Sea anemone genome reveals ancestral eumetazoan gene repertoire and genomic organization.</title>
        <authorList>
            <person name="Putnam N.H."/>
            <person name="Srivastava M."/>
            <person name="Hellsten U."/>
            <person name="Dirks B."/>
            <person name="Chapman J."/>
            <person name="Salamov A."/>
            <person name="Terry A."/>
            <person name="Shapiro H."/>
            <person name="Lindquist E."/>
            <person name="Kapitonov V.V."/>
            <person name="Jurka J."/>
            <person name="Genikhovich G."/>
            <person name="Grigoriev I.V."/>
            <person name="Lucas S.M."/>
            <person name="Steele R.E."/>
            <person name="Finnerty J.R."/>
            <person name="Technau U."/>
            <person name="Martindale M.Q."/>
            <person name="Rokhsar D.S."/>
        </authorList>
    </citation>
    <scope>NUCLEOTIDE SEQUENCE [LARGE SCALE GENOMIC DNA]</scope>
    <source>
        <strain evidence="5">CH2 X CH6</strain>
    </source>
</reference>
<gene>
    <name evidence="4" type="ORF">NEMVEDRAFT_v1g243271</name>
</gene>
<keyword evidence="1" id="KW-0175">Coiled coil</keyword>
<keyword evidence="3" id="KW-0472">Membrane</keyword>
<feature type="coiled-coil region" evidence="1">
    <location>
        <begin position="174"/>
        <end position="208"/>
    </location>
</feature>
<organism evidence="4 5">
    <name type="scientific">Nematostella vectensis</name>
    <name type="common">Starlet sea anemone</name>
    <dbReference type="NCBI Taxonomy" id="45351"/>
    <lineage>
        <taxon>Eukaryota</taxon>
        <taxon>Metazoa</taxon>
        <taxon>Cnidaria</taxon>
        <taxon>Anthozoa</taxon>
        <taxon>Hexacorallia</taxon>
        <taxon>Actiniaria</taxon>
        <taxon>Edwardsiidae</taxon>
        <taxon>Nematostella</taxon>
    </lineage>
</organism>
<name>A7S6U7_NEMVE</name>
<sequence>MNPKKAKNGLRKEADSEQLLVAYSGNEQESDSDSDRVQPLELPPTRLRRPKTRKIHVTSSPKNCLTLWNVCQILFVIVIIGMMICMTWFTFILKTSLDTMKRRVVQLETSDRSTSKACTNLGDDLKRKLEALRGGEADRISTDQSHYQSLLRQVAHLNSSIVYINSKLKSPLSVSNINGDIELLKKEMADANREMTEVSDKVKQLRKIAHIQNVNLKALKNSIYNISVQFARISGGPTPQPVDNTATPPWLLRIPAENEPSKKAKLERRAEELRQNLTAFVQKEYSKIFRMITHINGTLGQQVESVNSRLDRLSKNVTDHASALNGVVYRAIKKMKTVAKGTNITGSSTPSVSGNTDYSTQIKNLTTELQHLGAYMNFHNAKLTDLVCSDVYFQVSDVNAINSTLHKRGSHARQTDAAIEPCNCSVPLDAIRKVIHRDEELLHDARARLHTLENSLNTPTAQTSAPSTPDQAIVLTTVQPTVNHDTEPTTEQPTLSGVRTSAGQTTRNIEVDATNSTTVPPTSAAINSETPTEKELVKEKRIAEENQDLKQSLGLAKEEDTESKSTDTNLFEN</sequence>
<evidence type="ECO:0000256" key="1">
    <source>
        <dbReference type="SAM" id="Coils"/>
    </source>
</evidence>
<keyword evidence="3" id="KW-0812">Transmembrane</keyword>
<dbReference type="HOGENOM" id="CLU_475943_0_0_1"/>